<sequence>MITSQRAAIDFKFPFPRDLSPDIEQAQLHSVDWAREMGLATSDSAIRRLQAWNWGRLTGHCLPTARGADLDLATDWMTWGFLYDDQFAGPLGNQPGQVLRITENMIDALYAATPADQENACTRGITDVLQRLSTKMSPSWMARFRNDLKWFFIGVLRMTTFRNRLEQLDTRTAFDVRRLDVGMSAVVDLIEVAEGFEVPEAIFGTSQIQDLRQCVIDIVILQNDVFSLPKDRRQQEVNVVLAMERSENRTPEQALERIAAMVDEKVQYFLDVKASMPSLYDALDMSAEDRARLDRYIHCLELMIHGSVYSHAECIRYSAKTEHTQPIAGQGFIQELHLDASINLAHELMPTARVQTER</sequence>
<dbReference type="GO" id="GO:0046872">
    <property type="term" value="F:metal ion binding"/>
    <property type="evidence" value="ECO:0007669"/>
    <property type="project" value="UniProtKB-KW"/>
</dbReference>
<organism evidence="2 3">
    <name type="scientific">Melittangium boletus DSM 14713</name>
    <dbReference type="NCBI Taxonomy" id="1294270"/>
    <lineage>
        <taxon>Bacteria</taxon>
        <taxon>Pseudomonadati</taxon>
        <taxon>Myxococcota</taxon>
        <taxon>Myxococcia</taxon>
        <taxon>Myxococcales</taxon>
        <taxon>Cystobacterineae</taxon>
        <taxon>Archangiaceae</taxon>
        <taxon>Melittangium</taxon>
    </lineage>
</organism>
<dbReference type="InterPro" id="IPR034686">
    <property type="entry name" value="Terpene_cyclase-like_2"/>
</dbReference>
<dbReference type="PANTHER" id="PTHR35201:SF4">
    <property type="entry name" value="BETA-PINACENE SYNTHASE-RELATED"/>
    <property type="match status" value="1"/>
</dbReference>
<gene>
    <name evidence="2" type="ORF">MEBOL_001722</name>
</gene>
<dbReference type="Gene3D" id="1.10.600.10">
    <property type="entry name" value="Farnesyl Diphosphate Synthase"/>
    <property type="match status" value="1"/>
</dbReference>
<keyword evidence="1" id="KW-0460">Magnesium</keyword>
<keyword evidence="1" id="KW-0479">Metal-binding</keyword>
<accession>A0A250IBE0</accession>
<dbReference type="InterPro" id="IPR008949">
    <property type="entry name" value="Isoprenoid_synthase_dom_sf"/>
</dbReference>
<dbReference type="SFLD" id="SFLDS00005">
    <property type="entry name" value="Isoprenoid_Synthase_Type_I"/>
    <property type="match status" value="1"/>
</dbReference>
<dbReference type="EMBL" id="CP022163">
    <property type="protein sequence ID" value="ATB28276.1"/>
    <property type="molecule type" value="Genomic_DNA"/>
</dbReference>
<dbReference type="SUPFAM" id="SSF48576">
    <property type="entry name" value="Terpenoid synthases"/>
    <property type="match status" value="1"/>
</dbReference>
<dbReference type="Pfam" id="PF19086">
    <property type="entry name" value="Terpene_syn_C_2"/>
    <property type="match status" value="1"/>
</dbReference>
<proteinExistence type="inferred from homology"/>
<dbReference type="SFLD" id="SFLDG01020">
    <property type="entry name" value="Terpene_Cyclase_Like_2"/>
    <property type="match status" value="1"/>
</dbReference>
<dbReference type="PANTHER" id="PTHR35201">
    <property type="entry name" value="TERPENE SYNTHASE"/>
    <property type="match status" value="1"/>
</dbReference>
<reference evidence="2 3" key="1">
    <citation type="submission" date="2017-06" db="EMBL/GenBank/DDBJ databases">
        <authorList>
            <person name="Kim H.J."/>
            <person name="Triplett B.A."/>
        </authorList>
    </citation>
    <scope>NUCLEOTIDE SEQUENCE [LARGE SCALE GENOMIC DNA]</scope>
    <source>
        <strain evidence="2 3">DSM 14713</strain>
    </source>
</reference>
<dbReference type="RefSeq" id="WP_245919567.1">
    <property type="nucleotide sequence ID" value="NZ_CP022163.1"/>
</dbReference>
<keyword evidence="3" id="KW-1185">Reference proteome</keyword>
<evidence type="ECO:0000313" key="3">
    <source>
        <dbReference type="Proteomes" id="UP000217289"/>
    </source>
</evidence>
<dbReference type="KEGG" id="mbd:MEBOL_001722"/>
<dbReference type="AlphaFoldDB" id="A0A250IBE0"/>
<dbReference type="Proteomes" id="UP000217289">
    <property type="component" value="Chromosome"/>
</dbReference>
<dbReference type="GO" id="GO:0010333">
    <property type="term" value="F:terpene synthase activity"/>
    <property type="evidence" value="ECO:0007669"/>
    <property type="project" value="InterPro"/>
</dbReference>
<keyword evidence="1" id="KW-0456">Lyase</keyword>
<evidence type="ECO:0000313" key="2">
    <source>
        <dbReference type="EMBL" id="ATB28276.1"/>
    </source>
</evidence>
<protein>
    <recommendedName>
        <fullName evidence="1">Terpene synthase</fullName>
        <ecNumber evidence="1">4.2.3.-</ecNumber>
    </recommendedName>
</protein>
<evidence type="ECO:0000256" key="1">
    <source>
        <dbReference type="RuleBase" id="RU366034"/>
    </source>
</evidence>
<comment type="cofactor">
    <cofactor evidence="1">
        <name>Mg(2+)</name>
        <dbReference type="ChEBI" id="CHEBI:18420"/>
    </cofactor>
</comment>
<comment type="similarity">
    <text evidence="1">Belongs to the terpene synthase family.</text>
</comment>
<dbReference type="EC" id="4.2.3.-" evidence="1"/>
<name>A0A250IBE0_9BACT</name>